<organism evidence="5">
    <name type="scientific">Chlorobaculum parvum</name>
    <dbReference type="NCBI Taxonomy" id="274539"/>
    <lineage>
        <taxon>Bacteria</taxon>
        <taxon>Pseudomonadati</taxon>
        <taxon>Chlorobiota</taxon>
        <taxon>Chlorobiia</taxon>
        <taxon>Chlorobiales</taxon>
        <taxon>Chlorobiaceae</taxon>
        <taxon>Chlorobaculum</taxon>
    </lineage>
</organism>
<keyword evidence="1" id="KW-0479">Metal-binding</keyword>
<evidence type="ECO:0000259" key="4">
    <source>
        <dbReference type="PROSITE" id="PS51379"/>
    </source>
</evidence>
<dbReference type="PROSITE" id="PS51379">
    <property type="entry name" value="4FE4S_FER_2"/>
    <property type="match status" value="1"/>
</dbReference>
<dbReference type="InterPro" id="IPR017896">
    <property type="entry name" value="4Fe4S_Fe-S-bd"/>
</dbReference>
<gene>
    <name evidence="5" type="ORF">ENL07_08370</name>
</gene>
<keyword evidence="2" id="KW-0408">Iron</keyword>
<proteinExistence type="predicted"/>
<accession>A0A7C5DEU2</accession>
<dbReference type="Pfam" id="PF00037">
    <property type="entry name" value="Fer4"/>
    <property type="match status" value="1"/>
</dbReference>
<dbReference type="GO" id="GO:0046872">
    <property type="term" value="F:metal ion binding"/>
    <property type="evidence" value="ECO:0007669"/>
    <property type="project" value="UniProtKB-KW"/>
</dbReference>
<evidence type="ECO:0000313" key="5">
    <source>
        <dbReference type="EMBL" id="HHE32616.1"/>
    </source>
</evidence>
<evidence type="ECO:0000256" key="1">
    <source>
        <dbReference type="ARBA" id="ARBA00022723"/>
    </source>
</evidence>
<sequence length="36" mass="3814">GKFGVNSCSGCGRCTRQCPVDMGITETLQAITNLPR</sequence>
<dbReference type="SUPFAM" id="SSF46548">
    <property type="entry name" value="alpha-helical ferredoxin"/>
    <property type="match status" value="1"/>
</dbReference>
<evidence type="ECO:0000256" key="2">
    <source>
        <dbReference type="ARBA" id="ARBA00023004"/>
    </source>
</evidence>
<dbReference type="EMBL" id="DRSQ01000171">
    <property type="protein sequence ID" value="HHE32616.1"/>
    <property type="molecule type" value="Genomic_DNA"/>
</dbReference>
<dbReference type="Gene3D" id="1.10.1060.10">
    <property type="entry name" value="Alpha-helical ferredoxin"/>
    <property type="match status" value="1"/>
</dbReference>
<name>A0A7C5DEU2_9CHLB</name>
<dbReference type="InterPro" id="IPR017900">
    <property type="entry name" value="4Fe4S_Fe_S_CS"/>
</dbReference>
<feature type="domain" description="4Fe-4S ferredoxin-type" evidence="4">
    <location>
        <begin position="1"/>
        <end position="28"/>
    </location>
</feature>
<dbReference type="Proteomes" id="UP000886058">
    <property type="component" value="Unassembled WGS sequence"/>
</dbReference>
<dbReference type="GO" id="GO:0051536">
    <property type="term" value="F:iron-sulfur cluster binding"/>
    <property type="evidence" value="ECO:0007669"/>
    <property type="project" value="UniProtKB-KW"/>
</dbReference>
<dbReference type="InterPro" id="IPR009051">
    <property type="entry name" value="Helical_ferredxn"/>
</dbReference>
<comment type="caution">
    <text evidence="5">The sequence shown here is derived from an EMBL/GenBank/DDBJ whole genome shotgun (WGS) entry which is preliminary data.</text>
</comment>
<feature type="non-terminal residue" evidence="5">
    <location>
        <position position="1"/>
    </location>
</feature>
<dbReference type="PROSITE" id="PS00198">
    <property type="entry name" value="4FE4S_FER_1"/>
    <property type="match status" value="1"/>
</dbReference>
<evidence type="ECO:0000256" key="3">
    <source>
        <dbReference type="ARBA" id="ARBA00023014"/>
    </source>
</evidence>
<dbReference type="AlphaFoldDB" id="A0A7C5DEU2"/>
<keyword evidence="3" id="KW-0411">Iron-sulfur</keyword>
<reference evidence="5" key="1">
    <citation type="journal article" date="2020" name="mSystems">
        <title>Genome- and Community-Level Interaction Insights into Carbon Utilization and Element Cycling Functions of Hydrothermarchaeota in Hydrothermal Sediment.</title>
        <authorList>
            <person name="Zhou Z."/>
            <person name="Liu Y."/>
            <person name="Xu W."/>
            <person name="Pan J."/>
            <person name="Luo Z.H."/>
            <person name="Li M."/>
        </authorList>
    </citation>
    <scope>NUCLEOTIDE SEQUENCE [LARGE SCALE GENOMIC DNA]</scope>
    <source>
        <strain evidence="5">HyVt-633</strain>
    </source>
</reference>
<protein>
    <submittedName>
        <fullName evidence="5">4Fe-4S ferredoxin</fullName>
    </submittedName>
</protein>